<organism evidence="1 2">
    <name type="scientific">Galerina marginata (strain CBS 339.88)</name>
    <dbReference type="NCBI Taxonomy" id="685588"/>
    <lineage>
        <taxon>Eukaryota</taxon>
        <taxon>Fungi</taxon>
        <taxon>Dikarya</taxon>
        <taxon>Basidiomycota</taxon>
        <taxon>Agaricomycotina</taxon>
        <taxon>Agaricomycetes</taxon>
        <taxon>Agaricomycetidae</taxon>
        <taxon>Agaricales</taxon>
        <taxon>Agaricineae</taxon>
        <taxon>Strophariaceae</taxon>
        <taxon>Galerina</taxon>
    </lineage>
</organism>
<dbReference type="EMBL" id="KL142372">
    <property type="protein sequence ID" value="KDR79942.1"/>
    <property type="molecule type" value="Genomic_DNA"/>
</dbReference>
<keyword evidence="2" id="KW-1185">Reference proteome</keyword>
<name>A0A067TCA2_GALM3</name>
<dbReference type="AlphaFoldDB" id="A0A067TCA2"/>
<protein>
    <submittedName>
        <fullName evidence="1">Uncharacterized protein</fullName>
    </submittedName>
</protein>
<accession>A0A067TCA2</accession>
<dbReference type="HOGENOM" id="CLU_1547705_0_0_1"/>
<proteinExistence type="predicted"/>
<gene>
    <name evidence="1" type="ORF">GALMADRAFT_1170568</name>
</gene>
<dbReference type="Proteomes" id="UP000027222">
    <property type="component" value="Unassembled WGS sequence"/>
</dbReference>
<evidence type="ECO:0000313" key="1">
    <source>
        <dbReference type="EMBL" id="KDR79942.1"/>
    </source>
</evidence>
<reference evidence="2" key="1">
    <citation type="journal article" date="2014" name="Proc. Natl. Acad. Sci. U.S.A.">
        <title>Extensive sampling of basidiomycete genomes demonstrates inadequacy of the white-rot/brown-rot paradigm for wood decay fungi.</title>
        <authorList>
            <person name="Riley R."/>
            <person name="Salamov A.A."/>
            <person name="Brown D.W."/>
            <person name="Nagy L.G."/>
            <person name="Floudas D."/>
            <person name="Held B.W."/>
            <person name="Levasseur A."/>
            <person name="Lombard V."/>
            <person name="Morin E."/>
            <person name="Otillar R."/>
            <person name="Lindquist E.A."/>
            <person name="Sun H."/>
            <person name="LaButti K.M."/>
            <person name="Schmutz J."/>
            <person name="Jabbour D."/>
            <person name="Luo H."/>
            <person name="Baker S.E."/>
            <person name="Pisabarro A.G."/>
            <person name="Walton J.D."/>
            <person name="Blanchette R.A."/>
            <person name="Henrissat B."/>
            <person name="Martin F."/>
            <person name="Cullen D."/>
            <person name="Hibbett D.S."/>
            <person name="Grigoriev I.V."/>
        </authorList>
    </citation>
    <scope>NUCLEOTIDE SEQUENCE [LARGE SCALE GENOMIC DNA]</scope>
    <source>
        <strain evidence="2">CBS 339.88</strain>
    </source>
</reference>
<evidence type="ECO:0000313" key="2">
    <source>
        <dbReference type="Proteomes" id="UP000027222"/>
    </source>
</evidence>
<sequence>MDLRRHGHAVHRNAQQIGTDQRNVARLTVCPIGLFFSVAKLHRPLSISLCVPESVIVVLRGSKNKLSVHRVRLAHSSGIAAVQFLSQSFIPHIVVETYELLFVEDGYASERRSKSTVIDVIYSPSSNETECNSPSLSDRYQLCQDRSQGSLNVELSPRHIHTMVPAESGWMRS</sequence>